<comment type="caution">
    <text evidence="4">The sequence shown here is derived from an EMBL/GenBank/DDBJ whole genome shotgun (WGS) entry which is preliminary data.</text>
</comment>
<dbReference type="SMART" id="SM00318">
    <property type="entry name" value="SNc"/>
    <property type="match status" value="1"/>
</dbReference>
<evidence type="ECO:0000313" key="5">
    <source>
        <dbReference type="Proteomes" id="UP000823388"/>
    </source>
</evidence>
<sequence length="306" mass="34453">MRGPHNDRTRRRGLSLPANPAAELPHGAGGWPCHCHLRAKSPAPGHRQPQTPGDMSASPERRRERRGSFHARTSVAGKRAPPSLVLVYCIGAIVLLASVGRTLAPKEELCLGSFWCISLTSVSCKPQGIKYNLRHIESVNVPQEVQKAVIERTKAWVAKNYQRADALQKIILDAGYRQVPNMRGEHVLAKKYRIRLRGIDAPESLMPYGKEAKEELVRLVQGKSLKISIYDSDRYGRLVGDVDCNGVSVQEHMLKKGLAWHYTAYDHGMELSKWENQARVSRTGLWASPDLEKPWEWRKKKRTGTM</sequence>
<proteinExistence type="predicted"/>
<dbReference type="AlphaFoldDB" id="A0A8T0RQI5"/>
<dbReference type="EMBL" id="CM029046">
    <property type="protein sequence ID" value="KAG2586809.1"/>
    <property type="molecule type" value="Genomic_DNA"/>
</dbReference>
<feature type="transmembrane region" description="Helical" evidence="2">
    <location>
        <begin position="84"/>
        <end position="104"/>
    </location>
</feature>
<feature type="region of interest" description="Disordered" evidence="1">
    <location>
        <begin position="1"/>
        <end position="21"/>
    </location>
</feature>
<organism evidence="4 5">
    <name type="scientific">Panicum virgatum</name>
    <name type="common">Blackwell switchgrass</name>
    <dbReference type="NCBI Taxonomy" id="38727"/>
    <lineage>
        <taxon>Eukaryota</taxon>
        <taxon>Viridiplantae</taxon>
        <taxon>Streptophyta</taxon>
        <taxon>Embryophyta</taxon>
        <taxon>Tracheophyta</taxon>
        <taxon>Spermatophyta</taxon>
        <taxon>Magnoliopsida</taxon>
        <taxon>Liliopsida</taxon>
        <taxon>Poales</taxon>
        <taxon>Poaceae</taxon>
        <taxon>PACMAD clade</taxon>
        <taxon>Panicoideae</taxon>
        <taxon>Panicodae</taxon>
        <taxon>Paniceae</taxon>
        <taxon>Panicinae</taxon>
        <taxon>Panicum</taxon>
        <taxon>Panicum sect. Hiantes</taxon>
    </lineage>
</organism>
<evidence type="ECO:0000313" key="4">
    <source>
        <dbReference type="EMBL" id="KAG2586809.1"/>
    </source>
</evidence>
<keyword evidence="2" id="KW-0812">Transmembrane</keyword>
<keyword evidence="2" id="KW-0472">Membrane</keyword>
<dbReference type="Pfam" id="PF00565">
    <property type="entry name" value="SNase"/>
    <property type="match status" value="1"/>
</dbReference>
<dbReference type="InterPro" id="IPR016071">
    <property type="entry name" value="Staphylococal_nuclease_OB-fold"/>
</dbReference>
<evidence type="ECO:0000256" key="2">
    <source>
        <dbReference type="SAM" id="Phobius"/>
    </source>
</evidence>
<keyword evidence="5" id="KW-1185">Reference proteome</keyword>
<dbReference type="SUPFAM" id="SSF50199">
    <property type="entry name" value="Staphylococcal nuclease"/>
    <property type="match status" value="1"/>
</dbReference>
<evidence type="ECO:0000256" key="1">
    <source>
        <dbReference type="SAM" id="MobiDB-lite"/>
    </source>
</evidence>
<dbReference type="PANTHER" id="PTHR12302:SF22">
    <property type="entry name" value="OS01G0166300 PROTEIN"/>
    <property type="match status" value="1"/>
</dbReference>
<dbReference type="InterPro" id="IPR035437">
    <property type="entry name" value="SNase_OB-fold_sf"/>
</dbReference>
<evidence type="ECO:0000259" key="3">
    <source>
        <dbReference type="PROSITE" id="PS50830"/>
    </source>
</evidence>
<name>A0A8T0RQI5_PANVG</name>
<dbReference type="PROSITE" id="PS50830">
    <property type="entry name" value="TNASE_3"/>
    <property type="match status" value="1"/>
</dbReference>
<dbReference type="PANTHER" id="PTHR12302">
    <property type="entry name" value="EBNA2 BINDING PROTEIN P100"/>
    <property type="match status" value="1"/>
</dbReference>
<gene>
    <name evidence="4" type="ORF">PVAP13_5NG078500</name>
</gene>
<accession>A0A8T0RQI5</accession>
<feature type="domain" description="TNase-like" evidence="3">
    <location>
        <begin position="184"/>
        <end position="288"/>
    </location>
</feature>
<keyword evidence="2" id="KW-1133">Transmembrane helix</keyword>
<dbReference type="Proteomes" id="UP000823388">
    <property type="component" value="Chromosome 5N"/>
</dbReference>
<protein>
    <recommendedName>
        <fullName evidence="3">TNase-like domain-containing protein</fullName>
    </recommendedName>
</protein>
<dbReference type="Gene3D" id="2.40.50.90">
    <property type="match status" value="1"/>
</dbReference>
<dbReference type="GO" id="GO:0005737">
    <property type="term" value="C:cytoplasm"/>
    <property type="evidence" value="ECO:0007669"/>
    <property type="project" value="TreeGrafter"/>
</dbReference>
<reference evidence="4" key="1">
    <citation type="submission" date="2020-05" db="EMBL/GenBank/DDBJ databases">
        <title>WGS assembly of Panicum virgatum.</title>
        <authorList>
            <person name="Lovell J.T."/>
            <person name="Jenkins J."/>
            <person name="Shu S."/>
            <person name="Juenger T.E."/>
            <person name="Schmutz J."/>
        </authorList>
    </citation>
    <scope>NUCLEOTIDE SEQUENCE</scope>
    <source>
        <strain evidence="4">AP13</strain>
    </source>
</reference>
<feature type="region of interest" description="Disordered" evidence="1">
    <location>
        <begin position="39"/>
        <end position="75"/>
    </location>
</feature>